<dbReference type="UniPathway" id="UPA00060">
    <property type="reaction ID" value="UER00142"/>
</dbReference>
<dbReference type="eggNOG" id="COG0611">
    <property type="taxonomic scope" value="Bacteria"/>
</dbReference>
<name>A0A059G3Q0_9PROT</name>
<feature type="binding site" evidence="2">
    <location>
        <position position="311"/>
    </location>
    <ligand>
        <name>substrate</name>
    </ligand>
</feature>
<dbReference type="CDD" id="cd02194">
    <property type="entry name" value="ThiL"/>
    <property type="match status" value="1"/>
</dbReference>
<dbReference type="Pfam" id="PF02769">
    <property type="entry name" value="AIRS_C"/>
    <property type="match status" value="1"/>
</dbReference>
<dbReference type="InterPro" id="IPR010918">
    <property type="entry name" value="PurM-like_C_dom"/>
</dbReference>
<keyword evidence="2" id="KW-0067">ATP-binding</keyword>
<dbReference type="GO" id="GO:0009030">
    <property type="term" value="F:thiamine-phosphate kinase activity"/>
    <property type="evidence" value="ECO:0007669"/>
    <property type="project" value="UniProtKB-UniRule"/>
</dbReference>
<dbReference type="EMBL" id="ARYL01000036">
    <property type="protein sequence ID" value="KDA01113.1"/>
    <property type="molecule type" value="Genomic_DNA"/>
</dbReference>
<comment type="caution">
    <text evidence="5">The sequence shown here is derived from an EMBL/GenBank/DDBJ whole genome shotgun (WGS) entry which is preliminary data.</text>
</comment>
<feature type="binding site" evidence="2">
    <location>
        <position position="26"/>
    </location>
    <ligand>
        <name>Mg(2+)</name>
        <dbReference type="ChEBI" id="CHEBI:18420"/>
        <label>3</label>
    </ligand>
</feature>
<feature type="binding site" evidence="2">
    <location>
        <position position="41"/>
    </location>
    <ligand>
        <name>Mg(2+)</name>
        <dbReference type="ChEBI" id="CHEBI:18420"/>
        <label>2</label>
    </ligand>
</feature>
<dbReference type="Gene3D" id="3.90.650.10">
    <property type="entry name" value="PurM-like C-terminal domain"/>
    <property type="match status" value="1"/>
</dbReference>
<organism evidence="5 6">
    <name type="scientific">Hyphomonas oceanitis SCH89</name>
    <dbReference type="NCBI Taxonomy" id="1280953"/>
    <lineage>
        <taxon>Bacteria</taxon>
        <taxon>Pseudomonadati</taxon>
        <taxon>Pseudomonadota</taxon>
        <taxon>Alphaproteobacteria</taxon>
        <taxon>Hyphomonadales</taxon>
        <taxon>Hyphomonadaceae</taxon>
        <taxon>Hyphomonas</taxon>
    </lineage>
</organism>
<dbReference type="InterPro" id="IPR016188">
    <property type="entry name" value="PurM-like_N"/>
</dbReference>
<evidence type="ECO:0000313" key="6">
    <source>
        <dbReference type="Proteomes" id="UP000024942"/>
    </source>
</evidence>
<feature type="binding site" evidence="2">
    <location>
        <position position="208"/>
    </location>
    <ligand>
        <name>Mg(2+)</name>
        <dbReference type="ChEBI" id="CHEBI:18420"/>
        <label>3</label>
    </ligand>
</feature>
<dbReference type="SUPFAM" id="SSF56042">
    <property type="entry name" value="PurM C-terminal domain-like"/>
    <property type="match status" value="1"/>
</dbReference>
<dbReference type="RefSeq" id="WP_035540885.1">
    <property type="nucleotide sequence ID" value="NZ_ARYL01000036.1"/>
</dbReference>
<dbReference type="Pfam" id="PF00586">
    <property type="entry name" value="AIRS"/>
    <property type="match status" value="1"/>
</dbReference>
<dbReference type="Gene3D" id="3.30.1330.10">
    <property type="entry name" value="PurM-like, N-terminal domain"/>
    <property type="match status" value="1"/>
</dbReference>
<keyword evidence="2 5" id="KW-0418">Kinase</keyword>
<dbReference type="PANTHER" id="PTHR30270:SF0">
    <property type="entry name" value="THIAMINE-MONOPHOSPHATE KINASE"/>
    <property type="match status" value="1"/>
</dbReference>
<comment type="catalytic activity">
    <reaction evidence="2">
        <text>thiamine phosphate + ATP = thiamine diphosphate + ADP</text>
        <dbReference type="Rhea" id="RHEA:15913"/>
        <dbReference type="ChEBI" id="CHEBI:30616"/>
        <dbReference type="ChEBI" id="CHEBI:37575"/>
        <dbReference type="ChEBI" id="CHEBI:58937"/>
        <dbReference type="ChEBI" id="CHEBI:456216"/>
        <dbReference type="EC" id="2.7.4.16"/>
    </reaction>
</comment>
<comment type="caution">
    <text evidence="2">Lacks conserved residue(s) required for the propagation of feature annotation.</text>
</comment>
<feature type="binding site" evidence="2">
    <location>
        <position position="40"/>
    </location>
    <ligand>
        <name>Mg(2+)</name>
        <dbReference type="ChEBI" id="CHEBI:18420"/>
        <label>1</label>
    </ligand>
</feature>
<keyword evidence="2" id="KW-0479">Metal-binding</keyword>
<dbReference type="SUPFAM" id="SSF55326">
    <property type="entry name" value="PurM N-terminal domain-like"/>
    <property type="match status" value="1"/>
</dbReference>
<protein>
    <recommendedName>
        <fullName evidence="2">Thiamine-monophosphate kinase</fullName>
        <shortName evidence="2">TMP kinase</shortName>
        <shortName evidence="2">Thiamine-phosphate kinase</shortName>
        <ecNumber evidence="2">2.7.4.16</ecNumber>
    </recommendedName>
</protein>
<feature type="binding site" evidence="2">
    <location>
        <position position="69"/>
    </location>
    <ligand>
        <name>Mg(2+)</name>
        <dbReference type="ChEBI" id="CHEBI:18420"/>
        <label>2</label>
    </ligand>
</feature>
<keyword evidence="2" id="KW-0808">Transferase</keyword>
<comment type="miscellaneous">
    <text evidence="2">Reaction mechanism of ThiL seems to utilize a direct, inline transfer of the gamma-phosphate of ATP to TMP rather than a phosphorylated enzyme intermediate.</text>
</comment>
<dbReference type="GO" id="GO:0000287">
    <property type="term" value="F:magnesium ion binding"/>
    <property type="evidence" value="ECO:0007669"/>
    <property type="project" value="UniProtKB-UniRule"/>
</dbReference>
<dbReference type="Proteomes" id="UP000024942">
    <property type="component" value="Unassembled WGS sequence"/>
</dbReference>
<dbReference type="OrthoDB" id="9802811at2"/>
<keyword evidence="2" id="KW-0547">Nucleotide-binding</keyword>
<accession>A0A059G3Q0</accession>
<feature type="binding site" evidence="2">
    <location>
        <position position="117"/>
    </location>
    <ligand>
        <name>Mg(2+)</name>
        <dbReference type="ChEBI" id="CHEBI:18420"/>
        <label>1</label>
    </ligand>
</feature>
<comment type="function">
    <text evidence="2">Catalyzes the ATP-dependent phosphorylation of thiamine-monophosphate (TMP) to form thiamine-pyrophosphate (TPP), the active form of vitamin B1.</text>
</comment>
<feature type="binding site" evidence="2">
    <location>
        <position position="26"/>
    </location>
    <ligand>
        <name>Mg(2+)</name>
        <dbReference type="ChEBI" id="CHEBI:18420"/>
        <label>4</label>
    </ligand>
</feature>
<feature type="binding site" evidence="2">
    <location>
        <position position="69"/>
    </location>
    <ligand>
        <name>Mg(2+)</name>
        <dbReference type="ChEBI" id="CHEBI:18420"/>
        <label>3</label>
    </ligand>
</feature>
<keyword evidence="2" id="KW-0460">Magnesium</keyword>
<keyword evidence="1 2" id="KW-0784">Thiamine biosynthesis</keyword>
<dbReference type="STRING" id="1280953.HOC_17314"/>
<dbReference type="HAMAP" id="MF_02128">
    <property type="entry name" value="TMP_kinase"/>
    <property type="match status" value="1"/>
</dbReference>
<evidence type="ECO:0000259" key="3">
    <source>
        <dbReference type="Pfam" id="PF00586"/>
    </source>
</evidence>
<proteinExistence type="inferred from homology"/>
<feature type="binding site" evidence="2">
    <location>
        <position position="69"/>
    </location>
    <ligand>
        <name>Mg(2+)</name>
        <dbReference type="ChEBI" id="CHEBI:18420"/>
        <label>4</label>
    </ligand>
</feature>
<feature type="binding site" evidence="2">
    <location>
        <position position="143"/>
    </location>
    <ligand>
        <name>ATP</name>
        <dbReference type="ChEBI" id="CHEBI:30616"/>
    </ligand>
</feature>
<dbReference type="PIRSF" id="PIRSF005303">
    <property type="entry name" value="Thiam_monoph_kin"/>
    <property type="match status" value="1"/>
</dbReference>
<feature type="domain" description="PurM-like N-terminal" evidence="3">
    <location>
        <begin position="29"/>
        <end position="134"/>
    </location>
</feature>
<reference evidence="5 6" key="1">
    <citation type="journal article" date="2014" name="Antonie Van Leeuwenhoek">
        <title>Hyphomonas beringensis sp. nov. and Hyphomonas chukchiensis sp. nov., isolated from surface seawater of the Bering Sea and Chukchi Sea.</title>
        <authorList>
            <person name="Li C."/>
            <person name="Lai Q."/>
            <person name="Li G."/>
            <person name="Dong C."/>
            <person name="Wang J."/>
            <person name="Liao Y."/>
            <person name="Shao Z."/>
        </authorList>
    </citation>
    <scope>NUCLEOTIDE SEQUENCE [LARGE SCALE GENOMIC DNA]</scope>
    <source>
        <strain evidence="5 6">SCH89</strain>
    </source>
</reference>
<comment type="similarity">
    <text evidence="2">Belongs to the thiamine-monophosphate kinase family.</text>
</comment>
<feature type="binding site" evidence="2">
    <location>
        <position position="210"/>
    </location>
    <ligand>
        <name>ATP</name>
        <dbReference type="ChEBI" id="CHEBI:30616"/>
    </ligand>
</feature>
<feature type="domain" description="PurM-like C-terminal" evidence="4">
    <location>
        <begin position="147"/>
        <end position="296"/>
    </location>
</feature>
<feature type="binding site" evidence="2">
    <location>
        <position position="41"/>
    </location>
    <ligand>
        <name>Mg(2+)</name>
        <dbReference type="ChEBI" id="CHEBI:18420"/>
        <label>1</label>
    </ligand>
</feature>
<sequence length="314" mass="32253">MAEKDWIARYLAPLAQGARAAGLRDDVAQLGVSDPVAITTDAMVEGVHFLGTDPIDTVARKLVRTNVSDLLASGAEPAEALLVLGWPKGRGEAEIAAFAAALGDELAAWGAQLIGGDTVTSPGGLFLSLTLTGRCLNAGPVRRTGAKAGDCVWLTGTIGAAARAWEDHSRGIPSPFPGSSGADAYRLPVLPPLATAKLVAGHASAAMDVSDGLLIDAKALAEASGVALEMDLDAVTFAGGETELGEMLKLATWGDDYQTLFTAPENNSKLISREAQNSGIEITCIGKIVAGSGLSLERGGRNVNLPETLGFEHG</sequence>
<dbReference type="GO" id="GO:0005524">
    <property type="term" value="F:ATP binding"/>
    <property type="evidence" value="ECO:0007669"/>
    <property type="project" value="UniProtKB-UniRule"/>
</dbReference>
<feature type="binding site" evidence="2">
    <location>
        <begin position="116"/>
        <end position="117"/>
    </location>
    <ligand>
        <name>ATP</name>
        <dbReference type="ChEBI" id="CHEBI:30616"/>
    </ligand>
</feature>
<dbReference type="InterPro" id="IPR006283">
    <property type="entry name" value="ThiL-like"/>
</dbReference>
<feature type="binding site" evidence="2">
    <location>
        <position position="39"/>
    </location>
    <ligand>
        <name>Mg(2+)</name>
        <dbReference type="ChEBI" id="CHEBI:18420"/>
        <label>4</label>
    </ligand>
</feature>
<dbReference type="AlphaFoldDB" id="A0A059G3Q0"/>
<evidence type="ECO:0000256" key="2">
    <source>
        <dbReference type="HAMAP-Rule" id="MF_02128"/>
    </source>
</evidence>
<comment type="pathway">
    <text evidence="2">Cofactor biosynthesis; thiamine diphosphate biosynthesis; thiamine diphosphate from thiamine phosphate: step 1/1.</text>
</comment>
<dbReference type="GO" id="GO:0009229">
    <property type="term" value="P:thiamine diphosphate biosynthetic process"/>
    <property type="evidence" value="ECO:0007669"/>
    <property type="project" value="UniProtKB-UniRule"/>
</dbReference>
<dbReference type="EC" id="2.7.4.16" evidence="2"/>
<feature type="binding site" evidence="2">
    <location>
        <position position="255"/>
    </location>
    <ligand>
        <name>substrate</name>
    </ligand>
</feature>
<dbReference type="GO" id="GO:0009228">
    <property type="term" value="P:thiamine biosynthetic process"/>
    <property type="evidence" value="ECO:0007669"/>
    <property type="project" value="UniProtKB-KW"/>
</dbReference>
<evidence type="ECO:0000256" key="1">
    <source>
        <dbReference type="ARBA" id="ARBA00022977"/>
    </source>
</evidence>
<dbReference type="InterPro" id="IPR036921">
    <property type="entry name" value="PurM-like_N_sf"/>
</dbReference>
<gene>
    <name evidence="2" type="primary">thiL</name>
    <name evidence="5" type="ORF">HOC_17314</name>
</gene>
<dbReference type="PATRIC" id="fig|1280953.3.peg.3468"/>
<evidence type="ECO:0000259" key="4">
    <source>
        <dbReference type="Pfam" id="PF02769"/>
    </source>
</evidence>
<evidence type="ECO:0000313" key="5">
    <source>
        <dbReference type="EMBL" id="KDA01113.1"/>
    </source>
</evidence>
<feature type="binding site" evidence="2">
    <location>
        <position position="48"/>
    </location>
    <ligand>
        <name>substrate</name>
    </ligand>
</feature>
<dbReference type="InterPro" id="IPR036676">
    <property type="entry name" value="PurM-like_C_sf"/>
</dbReference>
<dbReference type="NCBIfam" id="TIGR01379">
    <property type="entry name" value="thiL"/>
    <property type="match status" value="1"/>
</dbReference>
<dbReference type="PANTHER" id="PTHR30270">
    <property type="entry name" value="THIAMINE-MONOPHOSPHATE KINASE"/>
    <property type="match status" value="1"/>
</dbReference>
<feature type="binding site" evidence="2">
    <location>
        <position position="211"/>
    </location>
    <ligand>
        <name>Mg(2+)</name>
        <dbReference type="ChEBI" id="CHEBI:18420"/>
        <label>5</label>
    </ligand>
</feature>
<keyword evidence="6" id="KW-1185">Reference proteome</keyword>